<dbReference type="EMBL" id="MBLM01000195">
    <property type="protein sequence ID" value="OHV26416.1"/>
    <property type="molecule type" value="Genomic_DNA"/>
</dbReference>
<dbReference type="GO" id="GO:0016491">
    <property type="term" value="F:oxidoreductase activity"/>
    <property type="evidence" value="ECO:0007669"/>
    <property type="project" value="UniProtKB-KW"/>
</dbReference>
<keyword evidence="2" id="KW-0560">Oxidoreductase</keyword>
<comment type="caution">
    <text evidence="3">The sequence shown here is derived from an EMBL/GenBank/DDBJ whole genome shotgun (WGS) entry which is preliminary data.</text>
</comment>
<dbReference type="Gene3D" id="3.40.50.720">
    <property type="entry name" value="NAD(P)-binding Rossmann-like Domain"/>
    <property type="match status" value="1"/>
</dbReference>
<protein>
    <submittedName>
        <fullName evidence="3">Short-chain dehydrogenase</fullName>
    </submittedName>
</protein>
<comment type="similarity">
    <text evidence="1">Belongs to the short-chain dehydrogenases/reductases (SDR) family.</text>
</comment>
<reference evidence="4" key="1">
    <citation type="submission" date="2016-07" db="EMBL/GenBank/DDBJ databases">
        <title>Sequence Frankia sp. strain CcI1.17.</title>
        <authorList>
            <person name="Ghodhbane-Gtari F."/>
            <person name="Swanson E."/>
            <person name="Gueddou A."/>
            <person name="Morris K."/>
            <person name="Hezbri K."/>
            <person name="Ktari A."/>
            <person name="Nouioui I."/>
            <person name="Abebe-Akele F."/>
            <person name="Simpson S."/>
            <person name="Thomas K."/>
            <person name="Gtari M."/>
            <person name="Tisa L.S."/>
            <person name="Hurst S."/>
        </authorList>
    </citation>
    <scope>NUCLEOTIDE SEQUENCE [LARGE SCALE GENOMIC DNA]</scope>
    <source>
        <strain evidence="4">Cc1.17</strain>
    </source>
</reference>
<evidence type="ECO:0000313" key="3">
    <source>
        <dbReference type="EMBL" id="OHV26416.1"/>
    </source>
</evidence>
<dbReference type="InterPro" id="IPR002347">
    <property type="entry name" value="SDR_fam"/>
</dbReference>
<dbReference type="InterPro" id="IPR051122">
    <property type="entry name" value="SDR_DHRS6-like"/>
</dbReference>
<dbReference type="PRINTS" id="PR00081">
    <property type="entry name" value="GDHRDH"/>
</dbReference>
<dbReference type="Pfam" id="PF13561">
    <property type="entry name" value="adh_short_C2"/>
    <property type="match status" value="1"/>
</dbReference>
<gene>
    <name evidence="3" type="ORF">CC117_31630</name>
</gene>
<dbReference type="OrthoDB" id="9803333at2"/>
<sequence>MPNEVLVVIGIGGMGIAVTRRIGTGKTVLLADYNETALNAATENLRDEGQQVTAQVVDVSSRESVYALARAAAALGSVRHVVHTAGLSPTQAPVDAILKVDLLGTALVLDAFAEVIAVGGAGVVISSMSGYLAPPPPREIEAQLANTATEELLDLPATAVDAFPHAGYAYSFAKRANQLRVRSASNAWGARGARVNSISPGVISTKMGQQELASESGAGMRAMVAASGTGRLGSADDIAAAVDFLLSDNASFITGTDLLVDGGAIAAVSTGQVDLFAARN</sequence>
<dbReference type="RefSeq" id="WP_071092530.1">
    <property type="nucleotide sequence ID" value="NZ_MBLM01000195.1"/>
</dbReference>
<evidence type="ECO:0000256" key="1">
    <source>
        <dbReference type="ARBA" id="ARBA00006484"/>
    </source>
</evidence>
<accession>A0A1S1PYL5</accession>
<proteinExistence type="inferred from homology"/>
<dbReference type="NCBIfam" id="NF005395">
    <property type="entry name" value="PRK06940.1"/>
    <property type="match status" value="1"/>
</dbReference>
<dbReference type="InterPro" id="IPR036291">
    <property type="entry name" value="NAD(P)-bd_dom_sf"/>
</dbReference>
<keyword evidence="4" id="KW-1185">Reference proteome</keyword>
<dbReference type="PANTHER" id="PTHR43477:SF1">
    <property type="entry name" value="DIHYDROANTICAPSIN 7-DEHYDROGENASE"/>
    <property type="match status" value="1"/>
</dbReference>
<dbReference type="Proteomes" id="UP000179627">
    <property type="component" value="Unassembled WGS sequence"/>
</dbReference>
<name>A0A1S1PYL5_9ACTN</name>
<organism evidence="3 4">
    <name type="scientific">Parafrankia colletiae</name>
    <dbReference type="NCBI Taxonomy" id="573497"/>
    <lineage>
        <taxon>Bacteria</taxon>
        <taxon>Bacillati</taxon>
        <taxon>Actinomycetota</taxon>
        <taxon>Actinomycetes</taxon>
        <taxon>Frankiales</taxon>
        <taxon>Frankiaceae</taxon>
        <taxon>Parafrankia</taxon>
    </lineage>
</organism>
<evidence type="ECO:0000256" key="2">
    <source>
        <dbReference type="ARBA" id="ARBA00023002"/>
    </source>
</evidence>
<dbReference type="SUPFAM" id="SSF51735">
    <property type="entry name" value="NAD(P)-binding Rossmann-fold domains"/>
    <property type="match status" value="1"/>
</dbReference>
<dbReference type="Pfam" id="PF00106">
    <property type="entry name" value="adh_short"/>
    <property type="match status" value="1"/>
</dbReference>
<dbReference type="AlphaFoldDB" id="A0A1S1PYL5"/>
<evidence type="ECO:0000313" key="4">
    <source>
        <dbReference type="Proteomes" id="UP000179627"/>
    </source>
</evidence>
<dbReference type="PANTHER" id="PTHR43477">
    <property type="entry name" value="DIHYDROANTICAPSIN 7-DEHYDROGENASE"/>
    <property type="match status" value="1"/>
</dbReference>